<keyword evidence="4 8" id="KW-0812">Transmembrane</keyword>
<comment type="caution">
    <text evidence="10">The sequence shown here is derived from an EMBL/GenBank/DDBJ whole genome shotgun (WGS) entry which is preliminary data.</text>
</comment>
<dbReference type="Pfam" id="PF09721">
    <property type="entry name" value="Exosortase_EpsH"/>
    <property type="match status" value="1"/>
</dbReference>
<keyword evidence="2" id="KW-1003">Cell membrane</keyword>
<dbReference type="InterPro" id="IPR017540">
    <property type="entry name" value="Exosortase-1"/>
</dbReference>
<evidence type="ECO:0000256" key="5">
    <source>
        <dbReference type="ARBA" id="ARBA00022801"/>
    </source>
</evidence>
<feature type="transmembrane region" description="Helical" evidence="8">
    <location>
        <begin position="198"/>
        <end position="217"/>
    </location>
</feature>
<sequence length="517" mass="56854">MTSATADQVATEAKPTMSVSLWSKHLKLLAIASLAILAIFWRDGADMVRNWWNISTYNHCLLILPILYYLVQQRQEELAKLTPQIWLPGLLLTGIASFGWLLGEAAGVALARHLGLLMMLQGAVVTLLGPTVARGLIFPLGFSFFLVPFGEEFVPFLQMVTAKLSMVFLGWADIPAFIDGVFISTPTGYFEVAEACSGIKFLIAMLAYGALVSNICFRSWKRRILFMTAAVIVPVLANGIRAFGTMYIAHHTTLDFAAGFDHIFYGWFFFAFVLILVMAIGWPFFDRKIDDPMIDGDALSGKQNLPATGEKPLKVMAAMAAIILIPVIWTSALAAQESPVPDRISLPDVAGWERVDYQPLYPWQPVFDRSSHQLFGRYRNASTGTEVDLSIAVYDRQEEGREIVGYGQGALVPNTRWSWNRDLDAPDGAVAIELVAPGPVVRDVVSFYRIGGKLTGSGSVVKLETMKSRIFGGQQQAVAILVSSETNRDVSSRMSIDAFLNDLGPVDKLADEMAGLR</sequence>
<keyword evidence="11" id="KW-1185">Reference proteome</keyword>
<keyword evidence="7 8" id="KW-0472">Membrane</keyword>
<dbReference type="NCBIfam" id="TIGR03109">
    <property type="entry name" value="exosort_XrtA"/>
    <property type="match status" value="1"/>
</dbReference>
<dbReference type="EMBL" id="JABWMH010000002">
    <property type="protein sequence ID" value="NVD27673.1"/>
    <property type="molecule type" value="Genomic_DNA"/>
</dbReference>
<dbReference type="NCBIfam" id="TIGR02602">
    <property type="entry name" value="8TM_EpsH"/>
    <property type="match status" value="1"/>
</dbReference>
<comment type="subcellular location">
    <subcellularLocation>
        <location evidence="1">Cell membrane</location>
        <topology evidence="1">Multi-pass membrane protein</topology>
    </subcellularLocation>
</comment>
<dbReference type="InterPro" id="IPR019127">
    <property type="entry name" value="Exosortase"/>
</dbReference>
<feature type="transmembrane region" description="Helical" evidence="8">
    <location>
        <begin position="83"/>
        <end position="103"/>
    </location>
</feature>
<evidence type="ECO:0000259" key="9">
    <source>
        <dbReference type="Pfam" id="PF11984"/>
    </source>
</evidence>
<organism evidence="10 11">
    <name type="scientific">Parasphingorhabdus flavimaris</name>
    <dbReference type="NCBI Taxonomy" id="266812"/>
    <lineage>
        <taxon>Bacteria</taxon>
        <taxon>Pseudomonadati</taxon>
        <taxon>Pseudomonadota</taxon>
        <taxon>Alphaproteobacteria</taxon>
        <taxon>Sphingomonadales</taxon>
        <taxon>Sphingomonadaceae</taxon>
        <taxon>Parasphingorhabdus</taxon>
    </lineage>
</organism>
<keyword evidence="6 8" id="KW-1133">Transmembrane helix</keyword>
<dbReference type="InterPro" id="IPR026392">
    <property type="entry name" value="Exo/Archaeosortase_dom"/>
</dbReference>
<dbReference type="NCBIfam" id="TIGR02914">
    <property type="entry name" value="EpsI_fam"/>
    <property type="match status" value="1"/>
</dbReference>
<dbReference type="EC" id="3.4.22.-" evidence="10"/>
<proteinExistence type="predicted"/>
<protein>
    <submittedName>
        <fullName evidence="10">Exosortase A</fullName>
        <ecNumber evidence="10">3.4.22.-</ecNumber>
    </submittedName>
</protein>
<evidence type="ECO:0000313" key="10">
    <source>
        <dbReference type="EMBL" id="NVD27673.1"/>
    </source>
</evidence>
<feature type="transmembrane region" description="Helical" evidence="8">
    <location>
        <begin position="159"/>
        <end position="178"/>
    </location>
</feature>
<reference evidence="10 11" key="1">
    <citation type="submission" date="2020-06" db="EMBL/GenBank/DDBJ databases">
        <authorList>
            <person name="Kim S.-J."/>
            <person name="Park S.-J."/>
        </authorList>
    </citation>
    <scope>NUCLEOTIDE SEQUENCE [LARGE SCALE GENOMIC DNA]</scope>
    <source>
        <strain evidence="10 11">SW-151</strain>
    </source>
</reference>
<feature type="transmembrane region" description="Helical" evidence="8">
    <location>
        <begin position="224"/>
        <end position="244"/>
    </location>
</feature>
<feature type="transmembrane region" description="Helical" evidence="8">
    <location>
        <begin position="264"/>
        <end position="285"/>
    </location>
</feature>
<feature type="transmembrane region" description="Helical" evidence="8">
    <location>
        <begin position="54"/>
        <end position="71"/>
    </location>
</feature>
<dbReference type="Pfam" id="PF11984">
    <property type="entry name" value="DUF3485"/>
    <property type="match status" value="1"/>
</dbReference>
<evidence type="ECO:0000256" key="2">
    <source>
        <dbReference type="ARBA" id="ARBA00022475"/>
    </source>
</evidence>
<dbReference type="InterPro" id="IPR013426">
    <property type="entry name" value="EpsH-like"/>
</dbReference>
<feature type="transmembrane region" description="Helical" evidence="8">
    <location>
        <begin position="315"/>
        <end position="335"/>
    </location>
</feature>
<gene>
    <name evidence="10" type="primary">xrtA</name>
    <name evidence="10" type="ORF">HUO14_07130</name>
</gene>
<feature type="transmembrane region" description="Helical" evidence="8">
    <location>
        <begin position="123"/>
        <end position="147"/>
    </location>
</feature>
<evidence type="ECO:0000256" key="6">
    <source>
        <dbReference type="ARBA" id="ARBA00022989"/>
    </source>
</evidence>
<evidence type="ECO:0000256" key="3">
    <source>
        <dbReference type="ARBA" id="ARBA00022670"/>
    </source>
</evidence>
<dbReference type="InterPro" id="IPR014263">
    <property type="entry name" value="Methanolan_biosynth_EpsI"/>
</dbReference>
<dbReference type="Proteomes" id="UP000652427">
    <property type="component" value="Unassembled WGS sequence"/>
</dbReference>
<dbReference type="NCBIfam" id="TIGR04178">
    <property type="entry name" value="exo_archaeo"/>
    <property type="match status" value="1"/>
</dbReference>
<dbReference type="RefSeq" id="WP_176279173.1">
    <property type="nucleotide sequence ID" value="NZ_JABWMH010000002.1"/>
</dbReference>
<evidence type="ECO:0000256" key="4">
    <source>
        <dbReference type="ARBA" id="ARBA00022692"/>
    </source>
</evidence>
<evidence type="ECO:0000256" key="8">
    <source>
        <dbReference type="SAM" id="Phobius"/>
    </source>
</evidence>
<name>A0ABX2N229_9SPHN</name>
<accession>A0ABX2N229</accession>
<feature type="transmembrane region" description="Helical" evidence="8">
    <location>
        <begin position="26"/>
        <end position="42"/>
    </location>
</feature>
<evidence type="ECO:0000313" key="11">
    <source>
        <dbReference type="Proteomes" id="UP000652427"/>
    </source>
</evidence>
<dbReference type="GO" id="GO:0016787">
    <property type="term" value="F:hydrolase activity"/>
    <property type="evidence" value="ECO:0007669"/>
    <property type="project" value="UniProtKB-KW"/>
</dbReference>
<evidence type="ECO:0000256" key="7">
    <source>
        <dbReference type="ARBA" id="ARBA00023136"/>
    </source>
</evidence>
<evidence type="ECO:0000256" key="1">
    <source>
        <dbReference type="ARBA" id="ARBA00004651"/>
    </source>
</evidence>
<keyword evidence="5 10" id="KW-0378">Hydrolase</keyword>
<keyword evidence="3" id="KW-0645">Protease</keyword>
<feature type="domain" description="Methanolan biosynthesis EpsI" evidence="9">
    <location>
        <begin position="319"/>
        <end position="505"/>
    </location>
</feature>